<keyword evidence="1" id="KW-0732">Signal</keyword>
<reference evidence="2 3" key="1">
    <citation type="submission" date="2019-06" db="EMBL/GenBank/DDBJ databases">
        <title>Complete genome sequence of Antarcticibacterium flavum KCTC 52984T from an Antarctic marine sediment.</title>
        <authorList>
            <person name="Lee Y.M."/>
            <person name="Shin S.C."/>
        </authorList>
    </citation>
    <scope>NUCLEOTIDE SEQUENCE [LARGE SCALE GENOMIC DNA]</scope>
    <source>
        <strain evidence="2 3">KCTC 52984</strain>
    </source>
</reference>
<organism evidence="2 3">
    <name type="scientific">Antarcticibacterium flavum</name>
    <dbReference type="NCBI Taxonomy" id="2058175"/>
    <lineage>
        <taxon>Bacteria</taxon>
        <taxon>Pseudomonadati</taxon>
        <taxon>Bacteroidota</taxon>
        <taxon>Flavobacteriia</taxon>
        <taxon>Flavobacteriales</taxon>
        <taxon>Flavobacteriaceae</taxon>
        <taxon>Antarcticibacterium</taxon>
    </lineage>
</organism>
<dbReference type="KEGG" id="afla:FHG64_12835"/>
<evidence type="ECO:0000313" key="3">
    <source>
        <dbReference type="Proteomes" id="UP000309016"/>
    </source>
</evidence>
<dbReference type="RefSeq" id="WP_139066782.1">
    <property type="nucleotide sequence ID" value="NZ_CP040812.1"/>
</dbReference>
<dbReference type="EMBL" id="CP040812">
    <property type="protein sequence ID" value="QCY70220.1"/>
    <property type="molecule type" value="Genomic_DNA"/>
</dbReference>
<name>A0A5B7X4N0_9FLAO</name>
<evidence type="ECO:0000313" key="2">
    <source>
        <dbReference type="EMBL" id="QCY70220.1"/>
    </source>
</evidence>
<dbReference type="AlphaFoldDB" id="A0A5B7X4N0"/>
<dbReference type="NCBIfam" id="NF047658">
    <property type="entry name" value="HYC_CC_PP"/>
    <property type="match status" value="1"/>
</dbReference>
<proteinExistence type="predicted"/>
<evidence type="ECO:0008006" key="4">
    <source>
        <dbReference type="Google" id="ProtNLM"/>
    </source>
</evidence>
<accession>A0A5B7X4N0</accession>
<dbReference type="Pfam" id="PF26622">
    <property type="entry name" value="DUF8199"/>
    <property type="match status" value="1"/>
</dbReference>
<dbReference type="Proteomes" id="UP000309016">
    <property type="component" value="Chromosome"/>
</dbReference>
<feature type="signal peptide" evidence="1">
    <location>
        <begin position="1"/>
        <end position="25"/>
    </location>
</feature>
<protein>
    <recommendedName>
        <fullName evidence="4">Secreted protein</fullName>
    </recommendedName>
</protein>
<keyword evidence="3" id="KW-1185">Reference proteome</keyword>
<feature type="chain" id="PRO_5022779593" description="Secreted protein" evidence="1">
    <location>
        <begin position="26"/>
        <end position="137"/>
    </location>
</feature>
<gene>
    <name evidence="2" type="ORF">FHG64_12835</name>
</gene>
<dbReference type="InterPro" id="IPR058060">
    <property type="entry name" value="HYC_CC_PP"/>
</dbReference>
<sequence length="137" mass="15659">MKTRFYKISTFLLALLVLFSTTSFTVQKHFCGTFLVDASVFGKAESCSLHAQKPLSPTIESLEEGCCNEEKSTVEGQDELQLPLNILDLDEQVFLVSYLFSFGQFFQGKKRQVVPFKNYCPPLLVYDIQLRNQIFLI</sequence>
<dbReference type="OrthoDB" id="1493875at2"/>
<dbReference type="InterPro" id="IPR058512">
    <property type="entry name" value="DUF8199"/>
</dbReference>
<evidence type="ECO:0000256" key="1">
    <source>
        <dbReference type="SAM" id="SignalP"/>
    </source>
</evidence>